<organism evidence="4 5">
    <name type="scientific">Micromonospora citrea</name>
    <dbReference type="NCBI Taxonomy" id="47855"/>
    <lineage>
        <taxon>Bacteria</taxon>
        <taxon>Bacillati</taxon>
        <taxon>Actinomycetota</taxon>
        <taxon>Actinomycetes</taxon>
        <taxon>Micromonosporales</taxon>
        <taxon>Micromonosporaceae</taxon>
        <taxon>Micromonospora</taxon>
    </lineage>
</organism>
<proteinExistence type="predicted"/>
<keyword evidence="5" id="KW-1185">Reference proteome</keyword>
<feature type="region of interest" description="Disordered" evidence="2">
    <location>
        <begin position="86"/>
        <end position="107"/>
    </location>
</feature>
<dbReference type="STRING" id="47855.GA0070606_5735"/>
<evidence type="ECO:0000256" key="1">
    <source>
        <dbReference type="ARBA" id="ARBA00023002"/>
    </source>
</evidence>
<dbReference type="EMBL" id="FMHZ01000002">
    <property type="protein sequence ID" value="SCL71490.1"/>
    <property type="molecule type" value="Genomic_DNA"/>
</dbReference>
<evidence type="ECO:0000313" key="5">
    <source>
        <dbReference type="Proteomes" id="UP000199001"/>
    </source>
</evidence>
<dbReference type="AlphaFoldDB" id="A0A1C6W033"/>
<evidence type="ECO:0000256" key="2">
    <source>
        <dbReference type="SAM" id="MobiDB-lite"/>
    </source>
</evidence>
<accession>A0A1C6W033</accession>
<dbReference type="InterPro" id="IPR028939">
    <property type="entry name" value="P5C_Rdtase_cat_N"/>
</dbReference>
<reference evidence="5" key="1">
    <citation type="submission" date="2016-06" db="EMBL/GenBank/DDBJ databases">
        <authorList>
            <person name="Varghese N."/>
            <person name="Submissions Spin"/>
        </authorList>
    </citation>
    <scope>NUCLEOTIDE SEQUENCE [LARGE SCALE GENOMIC DNA]</scope>
    <source>
        <strain evidence="5">DSM 43903</strain>
    </source>
</reference>
<dbReference type="InterPro" id="IPR051267">
    <property type="entry name" value="STEAP_metalloreductase"/>
</dbReference>
<dbReference type="PANTHER" id="PTHR14239">
    <property type="entry name" value="DUDULIN-RELATED"/>
    <property type="match status" value="1"/>
</dbReference>
<dbReference type="Proteomes" id="UP000199001">
    <property type="component" value="Unassembled WGS sequence"/>
</dbReference>
<feature type="domain" description="Pyrroline-5-carboxylate reductase catalytic N-terminal" evidence="3">
    <location>
        <begin position="3"/>
        <end position="94"/>
    </location>
</feature>
<evidence type="ECO:0000259" key="3">
    <source>
        <dbReference type="Pfam" id="PF03807"/>
    </source>
</evidence>
<dbReference type="Gene3D" id="3.40.50.720">
    <property type="entry name" value="NAD(P)-binding Rossmann-like Domain"/>
    <property type="match status" value="1"/>
</dbReference>
<dbReference type="SUPFAM" id="SSF51735">
    <property type="entry name" value="NAD(P)-binding Rossmann-fold domains"/>
    <property type="match status" value="1"/>
</dbReference>
<dbReference type="PANTHER" id="PTHR14239:SF10">
    <property type="entry name" value="REDUCTASE"/>
    <property type="match status" value="1"/>
</dbReference>
<dbReference type="GO" id="GO:0016491">
    <property type="term" value="F:oxidoreductase activity"/>
    <property type="evidence" value="ECO:0007669"/>
    <property type="project" value="UniProtKB-KW"/>
</dbReference>
<keyword evidence="1" id="KW-0560">Oxidoreductase</keyword>
<evidence type="ECO:0000313" key="4">
    <source>
        <dbReference type="EMBL" id="SCL71490.1"/>
    </source>
</evidence>
<dbReference type="InterPro" id="IPR036291">
    <property type="entry name" value="NAD(P)-bd_dom_sf"/>
</dbReference>
<dbReference type="Pfam" id="PF03807">
    <property type="entry name" value="F420_oxidored"/>
    <property type="match status" value="1"/>
</dbReference>
<sequence length="276" mass="27637">MIVGIIGRGRMGSALARALAAHGRPVLIAGRGDPARPPEALAPYPGIRPVPTGAVVAGADLVVLMLPFAAAVELALAGRLDDGRGRTVIDATNPPPADPGQSAPAGSGGRLLAELLPQWRLVKALNTVPAGMLGDPVLDGRPVTVPLAGDHPGAKAEASALVRRLGFAPMDVGGIDRAPALESLADLLMAISSRHALRGRIGFQVAVAEPLAVVDGGLPGPRNGGLPGPLGGGPPTAAQVEAAGRVPAAGGERQRRPPPAAESARSPAGRPPRPSR</sequence>
<gene>
    <name evidence="4" type="ORF">GA0070606_5735</name>
</gene>
<dbReference type="RefSeq" id="WP_176737457.1">
    <property type="nucleotide sequence ID" value="NZ_FMHZ01000002.1"/>
</dbReference>
<feature type="region of interest" description="Disordered" evidence="2">
    <location>
        <begin position="219"/>
        <end position="276"/>
    </location>
</feature>
<protein>
    <recommendedName>
        <fullName evidence="3">Pyrroline-5-carboxylate reductase catalytic N-terminal domain-containing protein</fullName>
    </recommendedName>
</protein>
<name>A0A1C6W033_9ACTN</name>
<feature type="compositionally biased region" description="Gly residues" evidence="2">
    <location>
        <begin position="219"/>
        <end position="234"/>
    </location>
</feature>